<feature type="compositionally biased region" description="Basic and acidic residues" evidence="1">
    <location>
        <begin position="84"/>
        <end position="114"/>
    </location>
</feature>
<feature type="compositionally biased region" description="Low complexity" evidence="1">
    <location>
        <begin position="40"/>
        <end position="62"/>
    </location>
</feature>
<feature type="compositionally biased region" description="Basic and acidic residues" evidence="1">
    <location>
        <begin position="134"/>
        <end position="149"/>
    </location>
</feature>
<dbReference type="STRING" id="200991.AUC31_02655"/>
<name>A0A0U2ZE57_9BACL</name>
<gene>
    <name evidence="2" type="ORF">AUC31_02655</name>
</gene>
<dbReference type="Proteomes" id="UP000067683">
    <property type="component" value="Chromosome"/>
</dbReference>
<feature type="region of interest" description="Disordered" evidence="1">
    <location>
        <begin position="20"/>
        <end position="149"/>
    </location>
</feature>
<dbReference type="OrthoDB" id="2734847at2"/>
<proteinExistence type="predicted"/>
<dbReference type="AlphaFoldDB" id="A0A0U2ZE57"/>
<evidence type="ECO:0000313" key="3">
    <source>
        <dbReference type="Proteomes" id="UP000067683"/>
    </source>
</evidence>
<sequence length="183" mass="20868">MEPLIMMLIIAAVSALFSKNKKPDGTEQTAQKPKRQQGPGAPARSAQQRSQSPQQPQRGGQRSFKRIEDYAKEIYGEFQSQMENDPKRAEQARQVKEQAERAKSRAMEEVEKRTPAQVKQAAEPKNRPGRLSAHQKEPLKRAITKEKERDLLPLNEEDVKKGIIMAEILQPPKSKRQKQGRHI</sequence>
<dbReference type="EMBL" id="CP013659">
    <property type="protein sequence ID" value="ALS74225.1"/>
    <property type="molecule type" value="Genomic_DNA"/>
</dbReference>
<dbReference type="KEGG" id="prt:AUC31_02655"/>
<dbReference type="RefSeq" id="WP_058380933.1">
    <property type="nucleotide sequence ID" value="NZ_CP013659.2"/>
</dbReference>
<feature type="compositionally biased region" description="Basic and acidic residues" evidence="1">
    <location>
        <begin position="65"/>
        <end position="75"/>
    </location>
</feature>
<organism evidence="2 3">
    <name type="scientific">Planococcus rifietoensis</name>
    <dbReference type="NCBI Taxonomy" id="200991"/>
    <lineage>
        <taxon>Bacteria</taxon>
        <taxon>Bacillati</taxon>
        <taxon>Bacillota</taxon>
        <taxon>Bacilli</taxon>
        <taxon>Bacillales</taxon>
        <taxon>Caryophanaceae</taxon>
        <taxon>Planococcus</taxon>
    </lineage>
</organism>
<accession>A0A0U2ZE57</accession>
<evidence type="ECO:0000313" key="2">
    <source>
        <dbReference type="EMBL" id="ALS74225.1"/>
    </source>
</evidence>
<protein>
    <submittedName>
        <fullName evidence="2">Uncharacterized protein</fullName>
    </submittedName>
</protein>
<keyword evidence="3" id="KW-1185">Reference proteome</keyword>
<reference evidence="2" key="1">
    <citation type="submission" date="2016-01" db="EMBL/GenBank/DDBJ databases">
        <title>Complete genome of Planococcus rifietoensis type strain M8.</title>
        <authorList>
            <person name="See-Too W.S."/>
        </authorList>
    </citation>
    <scope>NUCLEOTIDE SEQUENCE [LARGE SCALE GENOMIC DNA]</scope>
    <source>
        <strain evidence="2">M8</strain>
    </source>
</reference>
<evidence type="ECO:0000256" key="1">
    <source>
        <dbReference type="SAM" id="MobiDB-lite"/>
    </source>
</evidence>